<evidence type="ECO:0000313" key="3">
    <source>
        <dbReference type="EMBL" id="EAP77992.1"/>
    </source>
</evidence>
<dbReference type="Pfam" id="PF13188">
    <property type="entry name" value="PAS_8"/>
    <property type="match status" value="1"/>
</dbReference>
<dbReference type="SMART" id="SM00091">
    <property type="entry name" value="PAS"/>
    <property type="match status" value="2"/>
</dbReference>
<keyword evidence="1" id="KW-1133">Transmembrane helix</keyword>
<dbReference type="RefSeq" id="WP_009813393.1">
    <property type="nucleotide sequence ID" value="NZ_CH724156.1"/>
</dbReference>
<dbReference type="eggNOG" id="COG2205">
    <property type="taxonomic scope" value="Bacteria"/>
</dbReference>
<dbReference type="AlphaFoldDB" id="A3SKW1"/>
<dbReference type="STRING" id="89187.ISM_06845"/>
<keyword evidence="1" id="KW-0812">Transmembrane</keyword>
<organism evidence="3 4">
    <name type="scientific">Roseovarius nubinhibens (strain ATCC BAA-591 / DSM 15170 / ISM)</name>
    <dbReference type="NCBI Taxonomy" id="89187"/>
    <lineage>
        <taxon>Bacteria</taxon>
        <taxon>Pseudomonadati</taxon>
        <taxon>Pseudomonadota</taxon>
        <taxon>Alphaproteobacteria</taxon>
        <taxon>Rhodobacterales</taxon>
        <taxon>Roseobacteraceae</taxon>
        <taxon>Roseovarius</taxon>
    </lineage>
</organism>
<feature type="transmembrane region" description="Helical" evidence="1">
    <location>
        <begin position="6"/>
        <end position="27"/>
    </location>
</feature>
<evidence type="ECO:0000313" key="4">
    <source>
        <dbReference type="Proteomes" id="UP000005954"/>
    </source>
</evidence>
<accession>A3SKW1</accession>
<proteinExistence type="predicted"/>
<feature type="domain" description="PAS" evidence="2">
    <location>
        <begin position="251"/>
        <end position="318"/>
    </location>
</feature>
<reference evidence="3 4" key="1">
    <citation type="submission" date="2005-12" db="EMBL/GenBank/DDBJ databases">
        <authorList>
            <person name="Moran M.A."/>
            <person name="Ferriera S."/>
            <person name="Johnson J."/>
            <person name="Kravitz S."/>
            <person name="Halpern A."/>
            <person name="Remington K."/>
            <person name="Beeson K."/>
            <person name="Tran B."/>
            <person name="Rogers Y.-H."/>
            <person name="Friedman R."/>
            <person name="Venter J.C."/>
        </authorList>
    </citation>
    <scope>NUCLEOTIDE SEQUENCE [LARGE SCALE GENOMIC DNA]</scope>
    <source>
        <strain evidence="4">ATCC BAA-591 / DSM 15170 / ISM</strain>
    </source>
</reference>
<evidence type="ECO:0000259" key="2">
    <source>
        <dbReference type="SMART" id="SM00091"/>
    </source>
</evidence>
<name>A3SKW1_ROSNI</name>
<dbReference type="Pfam" id="PF12860">
    <property type="entry name" value="PAS_7"/>
    <property type="match status" value="1"/>
</dbReference>
<evidence type="ECO:0000256" key="1">
    <source>
        <dbReference type="SAM" id="Phobius"/>
    </source>
</evidence>
<dbReference type="OrthoDB" id="9797304at2"/>
<feature type="domain" description="PAS" evidence="2">
    <location>
        <begin position="381"/>
        <end position="448"/>
    </location>
</feature>
<dbReference type="Proteomes" id="UP000005954">
    <property type="component" value="Unassembled WGS sequence"/>
</dbReference>
<dbReference type="SUPFAM" id="SSF55785">
    <property type="entry name" value="PYP-like sensor domain (PAS domain)"/>
    <property type="match status" value="1"/>
</dbReference>
<sequence>MTLTYLTWITITATATATVCLVLYLVAQLPRRAHALAGHDRGAPPRSSDETVFLFKGSALIDTDRCSAPTPSAETFDWAAFRRWLLPRFAAIPDIPSMIDAPSEIAARDDPAARLIFEPGPEDSNTLRVRLRDAGLSDPSQRHELRLQMLTGLTHIAQTRDCPYPLWRLDLTGRILWRNAACDSRFEALSDMPLPGPGERRNDQVSLRNPLNMGEDCFEIHTIAQPDGFARYAIETTRVRTAEAARVDFIQTLTKTFAHLTVGLAVFDQRRQLVLFNPALTDLTRLPPEFMATRPSLNAFFDRLRDGHVMPEPRDYTDWRRQIDDMLSSAEDGLYQETWSLPSNVTYKVTGRPHPDGAVAFFFEDISADVQQSRRHQSEMSTRDAMIEALDQAVMIVCPDDRISLCNSAFRQLVGIAPDRALTDLRLTEALKSGQAEMPHPRFWKELNKLIRTTKTRGSLGQGPILDDRPLAARVRRLPDGGRMVLIGPEDGTALALSA</sequence>
<dbReference type="EMBL" id="AALY01000001">
    <property type="protein sequence ID" value="EAP77992.1"/>
    <property type="molecule type" value="Genomic_DNA"/>
</dbReference>
<dbReference type="InterPro" id="IPR035965">
    <property type="entry name" value="PAS-like_dom_sf"/>
</dbReference>
<protein>
    <recommendedName>
        <fullName evidence="2">PAS domain-containing protein</fullName>
    </recommendedName>
</protein>
<keyword evidence="4" id="KW-1185">Reference proteome</keyword>
<gene>
    <name evidence="3" type="ORF">ISM_06845</name>
</gene>
<keyword evidence="1" id="KW-0472">Membrane</keyword>
<dbReference type="InterPro" id="IPR000014">
    <property type="entry name" value="PAS"/>
</dbReference>
<comment type="caution">
    <text evidence="3">The sequence shown here is derived from an EMBL/GenBank/DDBJ whole genome shotgun (WGS) entry which is preliminary data.</text>
</comment>
<dbReference type="HOGENOM" id="CLU_039930_0_0_5"/>